<organism evidence="1 2">
    <name type="scientific">Lachancea lanzarotensis</name>
    <dbReference type="NCBI Taxonomy" id="1245769"/>
    <lineage>
        <taxon>Eukaryota</taxon>
        <taxon>Fungi</taxon>
        <taxon>Dikarya</taxon>
        <taxon>Ascomycota</taxon>
        <taxon>Saccharomycotina</taxon>
        <taxon>Saccharomycetes</taxon>
        <taxon>Saccharomycetales</taxon>
        <taxon>Saccharomycetaceae</taxon>
        <taxon>Lachancea</taxon>
    </lineage>
</organism>
<evidence type="ECO:0000313" key="1">
    <source>
        <dbReference type="EMBL" id="CEP62313.1"/>
    </source>
</evidence>
<reference evidence="1 2" key="1">
    <citation type="submission" date="2014-12" db="EMBL/GenBank/DDBJ databases">
        <authorList>
            <person name="Neuveglise Cecile"/>
        </authorList>
    </citation>
    <scope>NUCLEOTIDE SEQUENCE [LARGE SCALE GENOMIC DNA]</scope>
    <source>
        <strain evidence="1 2">CBS 12615</strain>
    </source>
</reference>
<dbReference type="STRING" id="1245769.A0A0C7MQW5"/>
<proteinExistence type="predicted"/>
<gene>
    <name evidence="1" type="ORF">LALA0_S05e02762g</name>
</gene>
<keyword evidence="2" id="KW-1185">Reference proteome</keyword>
<sequence>MYRDSYFQSHHMLQPHHSLYLDWNQDIFMSPDHTATNGLRSENTSVPINPFWDYFHDEDDWDQFHPLQVDCSGQLTAMPPLVESPTALGSLFASKRTELGLWRDFALDELKPR</sequence>
<dbReference type="Proteomes" id="UP000054304">
    <property type="component" value="Unassembled WGS sequence"/>
</dbReference>
<name>A0A0C7MQW5_9SACH</name>
<dbReference type="RefSeq" id="XP_022628539.1">
    <property type="nucleotide sequence ID" value="XM_022772191.1"/>
</dbReference>
<accession>A0A0C7MQW5</accession>
<evidence type="ECO:0000313" key="2">
    <source>
        <dbReference type="Proteomes" id="UP000054304"/>
    </source>
</evidence>
<protein>
    <submittedName>
        <fullName evidence="1">LALA0S05e02762g1_1</fullName>
    </submittedName>
</protein>
<dbReference type="AlphaFoldDB" id="A0A0C7MQW5"/>
<dbReference type="OrthoDB" id="4038621at2759"/>
<dbReference type="HOGENOM" id="CLU_2133960_0_0_1"/>
<dbReference type="GeneID" id="34685776"/>
<dbReference type="EMBL" id="LN736364">
    <property type="protein sequence ID" value="CEP62313.1"/>
    <property type="molecule type" value="Genomic_DNA"/>
</dbReference>